<dbReference type="PANTHER" id="PTHR12801:SF45">
    <property type="entry name" value="RNA EXONUCLEASE 4"/>
    <property type="match status" value="1"/>
</dbReference>
<dbReference type="InterPro" id="IPR037431">
    <property type="entry name" value="REX4_DEDDh_dom"/>
</dbReference>
<dbReference type="Gene3D" id="3.30.420.10">
    <property type="entry name" value="Ribonuclease H-like superfamily/Ribonuclease H"/>
    <property type="match status" value="1"/>
</dbReference>
<dbReference type="FunFam" id="3.30.420.10:FF:000007">
    <property type="entry name" value="Interferon-stimulated exonuclease gene 20"/>
    <property type="match status" value="1"/>
</dbReference>
<keyword evidence="8" id="KW-0539">Nucleus</keyword>
<evidence type="ECO:0000256" key="5">
    <source>
        <dbReference type="ARBA" id="ARBA00022722"/>
    </source>
</evidence>
<keyword evidence="6" id="KW-0378">Hydrolase</keyword>
<keyword evidence="13" id="KW-1185">Reference proteome</keyword>
<dbReference type="InterPro" id="IPR013520">
    <property type="entry name" value="Ribonucl_H"/>
</dbReference>
<keyword evidence="7 12" id="KW-0269">Exonuclease</keyword>
<evidence type="ECO:0000256" key="4">
    <source>
        <dbReference type="ARBA" id="ARBA00022552"/>
    </source>
</evidence>
<dbReference type="EMBL" id="KV453942">
    <property type="protein sequence ID" value="ODV71308.1"/>
    <property type="molecule type" value="Genomic_DNA"/>
</dbReference>
<dbReference type="AlphaFoldDB" id="A0A1E4RVM8"/>
<evidence type="ECO:0000256" key="9">
    <source>
        <dbReference type="ARBA" id="ARBA00025599"/>
    </source>
</evidence>
<evidence type="ECO:0000256" key="6">
    <source>
        <dbReference type="ARBA" id="ARBA00022801"/>
    </source>
</evidence>
<evidence type="ECO:0000259" key="11">
    <source>
        <dbReference type="SMART" id="SM00479"/>
    </source>
</evidence>
<dbReference type="GO" id="GO:0005634">
    <property type="term" value="C:nucleus"/>
    <property type="evidence" value="ECO:0007669"/>
    <property type="project" value="UniProtKB-SubCell"/>
</dbReference>
<dbReference type="GO" id="GO:0000027">
    <property type="term" value="P:ribosomal large subunit assembly"/>
    <property type="evidence" value="ECO:0007669"/>
    <property type="project" value="TreeGrafter"/>
</dbReference>
<dbReference type="OrthoDB" id="8191639at2759"/>
<dbReference type="PANTHER" id="PTHR12801">
    <property type="entry name" value="RNA EXONUCLEASE REXO1 / RECO3 FAMILY MEMBER-RELATED"/>
    <property type="match status" value="1"/>
</dbReference>
<feature type="compositionally biased region" description="Basic residues" evidence="10">
    <location>
        <begin position="12"/>
        <end position="25"/>
    </location>
</feature>
<evidence type="ECO:0000256" key="8">
    <source>
        <dbReference type="ARBA" id="ARBA00023242"/>
    </source>
</evidence>
<comment type="function">
    <text evidence="9">Exoribonuclease involved in ribosome biosynthesis. Involved in the processing of ITS1, the internal transcribed spacer localized between the 18S and 5.8S rRNAs.</text>
</comment>
<name>A0A1E4RVM8_CYBJN</name>
<comment type="subcellular location">
    <subcellularLocation>
        <location evidence="1">Nucleus</location>
    </subcellularLocation>
</comment>
<gene>
    <name evidence="12" type="ORF">CYBJADRAFT_131899</name>
</gene>
<proteinExistence type="inferred from homology"/>
<dbReference type="Pfam" id="PF00929">
    <property type="entry name" value="RNase_T"/>
    <property type="match status" value="1"/>
</dbReference>
<reference evidence="12 13" key="1">
    <citation type="journal article" date="2016" name="Proc. Natl. Acad. Sci. U.S.A.">
        <title>Comparative genomics of biotechnologically important yeasts.</title>
        <authorList>
            <person name="Riley R."/>
            <person name="Haridas S."/>
            <person name="Wolfe K.H."/>
            <person name="Lopes M.R."/>
            <person name="Hittinger C.T."/>
            <person name="Goeker M."/>
            <person name="Salamov A.A."/>
            <person name="Wisecaver J.H."/>
            <person name="Long T.M."/>
            <person name="Calvey C.H."/>
            <person name="Aerts A.L."/>
            <person name="Barry K.W."/>
            <person name="Choi C."/>
            <person name="Clum A."/>
            <person name="Coughlan A.Y."/>
            <person name="Deshpande S."/>
            <person name="Douglass A.P."/>
            <person name="Hanson S.J."/>
            <person name="Klenk H.-P."/>
            <person name="LaButti K.M."/>
            <person name="Lapidus A."/>
            <person name="Lindquist E.A."/>
            <person name="Lipzen A.M."/>
            <person name="Meier-Kolthoff J.P."/>
            <person name="Ohm R.A."/>
            <person name="Otillar R.P."/>
            <person name="Pangilinan J.L."/>
            <person name="Peng Y."/>
            <person name="Rokas A."/>
            <person name="Rosa C.A."/>
            <person name="Scheuner C."/>
            <person name="Sibirny A.A."/>
            <person name="Slot J.C."/>
            <person name="Stielow J.B."/>
            <person name="Sun H."/>
            <person name="Kurtzman C.P."/>
            <person name="Blackwell M."/>
            <person name="Grigoriev I.V."/>
            <person name="Jeffries T.W."/>
        </authorList>
    </citation>
    <scope>NUCLEOTIDE SEQUENCE [LARGE SCALE GENOMIC DNA]</scope>
    <source>
        <strain evidence="13">ATCC 18201 / CBS 1600 / BCRC 20928 / JCM 3617 / NBRC 0987 / NRRL Y-1542</strain>
    </source>
</reference>
<evidence type="ECO:0000313" key="12">
    <source>
        <dbReference type="EMBL" id="ODV71308.1"/>
    </source>
</evidence>
<dbReference type="OMA" id="FHMRDAP"/>
<dbReference type="InterPro" id="IPR012337">
    <property type="entry name" value="RNaseH-like_sf"/>
</dbReference>
<dbReference type="SUPFAM" id="SSF53098">
    <property type="entry name" value="Ribonuclease H-like"/>
    <property type="match status" value="1"/>
</dbReference>
<dbReference type="GO" id="GO:0008408">
    <property type="term" value="F:3'-5' exonuclease activity"/>
    <property type="evidence" value="ECO:0007669"/>
    <property type="project" value="InterPro"/>
</dbReference>
<dbReference type="Proteomes" id="UP000094389">
    <property type="component" value="Unassembled WGS sequence"/>
</dbReference>
<dbReference type="SMART" id="SM00479">
    <property type="entry name" value="EXOIII"/>
    <property type="match status" value="1"/>
</dbReference>
<evidence type="ECO:0000256" key="3">
    <source>
        <dbReference type="ARBA" id="ARBA00016937"/>
    </source>
</evidence>
<feature type="region of interest" description="Disordered" evidence="10">
    <location>
        <begin position="1"/>
        <end position="66"/>
    </location>
</feature>
<evidence type="ECO:0000256" key="7">
    <source>
        <dbReference type="ARBA" id="ARBA00022839"/>
    </source>
</evidence>
<accession>A0A1E4RVM8</accession>
<protein>
    <recommendedName>
        <fullName evidence="3">RNA exonuclease 4</fullName>
    </recommendedName>
</protein>
<dbReference type="InterPro" id="IPR047021">
    <property type="entry name" value="REXO1/3/4-like"/>
</dbReference>
<dbReference type="CDD" id="cd06144">
    <property type="entry name" value="REX4_like"/>
    <property type="match status" value="1"/>
</dbReference>
<feature type="domain" description="Exonuclease" evidence="11">
    <location>
        <begin position="110"/>
        <end position="271"/>
    </location>
</feature>
<keyword evidence="4" id="KW-0698">rRNA processing</keyword>
<dbReference type="InterPro" id="IPR036397">
    <property type="entry name" value="RNaseH_sf"/>
</dbReference>
<dbReference type="RefSeq" id="XP_020068347.1">
    <property type="nucleotide sequence ID" value="XM_020213024.1"/>
</dbReference>
<dbReference type="GO" id="GO:0006364">
    <property type="term" value="P:rRNA processing"/>
    <property type="evidence" value="ECO:0007669"/>
    <property type="project" value="UniProtKB-KW"/>
</dbReference>
<evidence type="ECO:0000256" key="1">
    <source>
        <dbReference type="ARBA" id="ARBA00004123"/>
    </source>
</evidence>
<evidence type="ECO:0000256" key="2">
    <source>
        <dbReference type="ARBA" id="ARBA00010489"/>
    </source>
</evidence>
<dbReference type="GeneID" id="30987420"/>
<sequence>MELKPGSNWLKLQKKSQTTRRKGKVVKGSQKTKGSQKAKDAHGGSTKTLIDSINDELEKRQGGARDPEALKQWAEEHDIAAKDLSDAYNLPRSKINTSEPVSKQKQSIGKYLAIDCEFVGVGPQGTEDALARVSIVNFHGHTVYDRYVKPRERVVDWRTWVSGIQPHHMKEAIDFKTAQKEVSDLLDGKVLVGHAVDHDLDALLLSHPKSMIRDTSRFAKFRKLSKGKTPGLKKLAKELLNMDIQGGEHSSVEDAKATMLLYKLEKKEFEKTYLRTRH</sequence>
<comment type="similarity">
    <text evidence="2">Belongs to the REXO4 family.</text>
</comment>
<evidence type="ECO:0000256" key="10">
    <source>
        <dbReference type="SAM" id="MobiDB-lite"/>
    </source>
</evidence>
<evidence type="ECO:0000313" key="13">
    <source>
        <dbReference type="Proteomes" id="UP000094389"/>
    </source>
</evidence>
<keyword evidence="5" id="KW-0540">Nuclease</keyword>
<dbReference type="STRING" id="983966.A0A1E4RVM8"/>
<feature type="compositionally biased region" description="Basic and acidic residues" evidence="10">
    <location>
        <begin position="56"/>
        <end position="66"/>
    </location>
</feature>
<organism evidence="12 13">
    <name type="scientific">Cyberlindnera jadinii (strain ATCC 18201 / CBS 1600 / BCRC 20928 / JCM 3617 / NBRC 0987 / NRRL Y-1542)</name>
    <name type="common">Torula yeast</name>
    <name type="synonym">Candida utilis</name>
    <dbReference type="NCBI Taxonomy" id="983966"/>
    <lineage>
        <taxon>Eukaryota</taxon>
        <taxon>Fungi</taxon>
        <taxon>Dikarya</taxon>
        <taxon>Ascomycota</taxon>
        <taxon>Saccharomycotina</taxon>
        <taxon>Saccharomycetes</taxon>
        <taxon>Phaffomycetales</taxon>
        <taxon>Phaffomycetaceae</taxon>
        <taxon>Cyberlindnera</taxon>
    </lineage>
</organism>
<dbReference type="GO" id="GO:0003676">
    <property type="term" value="F:nucleic acid binding"/>
    <property type="evidence" value="ECO:0007669"/>
    <property type="project" value="InterPro"/>
</dbReference>